<evidence type="ECO:0000256" key="3">
    <source>
        <dbReference type="ARBA" id="ARBA00022475"/>
    </source>
</evidence>
<feature type="transmembrane region" description="Helical" evidence="9">
    <location>
        <begin position="416"/>
        <end position="434"/>
    </location>
</feature>
<keyword evidence="7 9" id="KW-1133">Transmembrane helix</keyword>
<feature type="transmembrane region" description="Helical" evidence="9">
    <location>
        <begin position="177"/>
        <end position="198"/>
    </location>
</feature>
<feature type="transmembrane region" description="Helical" evidence="9">
    <location>
        <begin position="469"/>
        <end position="485"/>
    </location>
</feature>
<feature type="transmembrane region" description="Helical" evidence="9">
    <location>
        <begin position="309"/>
        <end position="328"/>
    </location>
</feature>
<dbReference type="PANTHER" id="PTHR43653:SF3">
    <property type="entry name" value="CYTOCHROME C-TYPE BIOGENESIS PROTEIN NRFE-RELATED"/>
    <property type="match status" value="1"/>
</dbReference>
<keyword evidence="5 9" id="KW-0812">Transmembrane</keyword>
<reference evidence="12 13" key="1">
    <citation type="submission" date="2022-05" db="EMBL/GenBank/DDBJ databases">
        <authorList>
            <person name="Park J.-S."/>
        </authorList>
    </citation>
    <scope>NUCLEOTIDE SEQUENCE [LARGE SCALE GENOMIC DNA]</scope>
    <source>
        <strain evidence="12 13">2012CJ34-2</strain>
    </source>
</reference>
<keyword evidence="4" id="KW-0997">Cell inner membrane</keyword>
<feature type="transmembrane region" description="Helical" evidence="9">
    <location>
        <begin position="96"/>
        <end position="112"/>
    </location>
</feature>
<comment type="subcellular location">
    <subcellularLocation>
        <location evidence="1">Cell inner membrane</location>
        <topology evidence="1">Multi-pass membrane protein</topology>
    </subcellularLocation>
</comment>
<accession>A0ABT0PKZ9</accession>
<evidence type="ECO:0000256" key="8">
    <source>
        <dbReference type="ARBA" id="ARBA00023136"/>
    </source>
</evidence>
<sequence>MASTAGYLLLTSAFGVSILLTLLPAGSRWMSEATTRRLTGVLAIGQFLGLAGALSLLIYSMATLDFSLEYVVKNTSINLPMLYRITGTWGGHEGSLLLWTSTLAGWSFLFWLGSSHMNQQLRRITLSITAAVSLGFQALLVLSPPFRAMKFYIPEDGQGLNPMLQDAGLGIHPPTLYIGYAGISIVFAMVMAALILRLPVREWVREMQRTAVTAWGWLTLGIALGSWWAYLELGWGGWWFWDPAENASLMPWLSLSALLHAGILAKRNRKAAHTIAGLATATQALMLIGMFIVRSGIMSSVHSFTSDPTLGMTIITFIVLTTACGYMTQVLRPPVENQATSRYSRADMMIVAAIIFLVLACATVLLGTMYPFVLEVLDLGKISVGPAYFNTFFVPLTLITGAVLAYSSLRGDLKQALTAFLGAGLLAGSSVYTVIGELDWLAITSVTIALVILVAAIRELRFFGIRGGTVAHIGLALTLLGGTLSERGTDIMELRMWPGDSADLGGYSFEFSGTTPVIGPNYFSDFGFFDVTKDDEVVGVINPEKRLYPQFGQQVMTEAGNLPELNNDLYVALGEPFNDGSWAVRLRVIPFISLLWLGSLIMTFSCCRFVKRPMSISKMLLSYQPNTFCAHNNKSGEQA</sequence>
<dbReference type="RefSeq" id="WP_249701296.1">
    <property type="nucleotide sequence ID" value="NZ_JAMFLX010000029.1"/>
</dbReference>
<dbReference type="Proteomes" id="UP001203338">
    <property type="component" value="Unassembled WGS sequence"/>
</dbReference>
<feature type="transmembrane region" description="Helical" evidence="9">
    <location>
        <begin position="6"/>
        <end position="26"/>
    </location>
</feature>
<evidence type="ECO:0000259" key="10">
    <source>
        <dbReference type="Pfam" id="PF01578"/>
    </source>
</evidence>
<comment type="similarity">
    <text evidence="2">Belongs to the CcmF/CycK/Ccl1/NrfE/CcsA family.</text>
</comment>
<feature type="domain" description="Cytochrome c-type biogenesis protein CcmF C-terminal" evidence="11">
    <location>
        <begin position="340"/>
        <end position="605"/>
    </location>
</feature>
<dbReference type="InterPro" id="IPR002541">
    <property type="entry name" value="Cyt_c_assembly"/>
</dbReference>
<organism evidence="12 13">
    <name type="scientific">Parendozoicomonas callyspongiae</name>
    <dbReference type="NCBI Taxonomy" id="2942213"/>
    <lineage>
        <taxon>Bacteria</taxon>
        <taxon>Pseudomonadati</taxon>
        <taxon>Pseudomonadota</taxon>
        <taxon>Gammaproteobacteria</taxon>
        <taxon>Oceanospirillales</taxon>
        <taxon>Endozoicomonadaceae</taxon>
        <taxon>Parendozoicomonas</taxon>
    </lineage>
</organism>
<feature type="domain" description="Cytochrome c assembly protein" evidence="10">
    <location>
        <begin position="89"/>
        <end position="295"/>
    </location>
</feature>
<feature type="transmembrane region" description="Helical" evidence="9">
    <location>
        <begin position="249"/>
        <end position="265"/>
    </location>
</feature>
<evidence type="ECO:0000256" key="7">
    <source>
        <dbReference type="ARBA" id="ARBA00022989"/>
    </source>
</evidence>
<evidence type="ECO:0000313" key="13">
    <source>
        <dbReference type="Proteomes" id="UP001203338"/>
    </source>
</evidence>
<feature type="transmembrane region" description="Helical" evidence="9">
    <location>
        <begin position="392"/>
        <end position="409"/>
    </location>
</feature>
<dbReference type="GO" id="GO:0016829">
    <property type="term" value="F:lyase activity"/>
    <property type="evidence" value="ECO:0007669"/>
    <property type="project" value="UniProtKB-KW"/>
</dbReference>
<evidence type="ECO:0000256" key="2">
    <source>
        <dbReference type="ARBA" id="ARBA00009186"/>
    </source>
</evidence>
<feature type="transmembrane region" description="Helical" evidence="9">
    <location>
        <begin position="38"/>
        <end position="62"/>
    </location>
</feature>
<feature type="transmembrane region" description="Helical" evidence="9">
    <location>
        <begin position="124"/>
        <end position="142"/>
    </location>
</feature>
<evidence type="ECO:0000256" key="1">
    <source>
        <dbReference type="ARBA" id="ARBA00004429"/>
    </source>
</evidence>
<keyword evidence="12" id="KW-0456">Lyase</keyword>
<comment type="caution">
    <text evidence="12">The sequence shown here is derived from an EMBL/GenBank/DDBJ whole genome shotgun (WGS) entry which is preliminary data.</text>
</comment>
<dbReference type="InterPro" id="IPR003567">
    <property type="entry name" value="Cyt_c_biogenesis"/>
</dbReference>
<name>A0ABT0PKZ9_9GAMM</name>
<feature type="transmembrane region" description="Helical" evidence="9">
    <location>
        <begin position="349"/>
        <end position="372"/>
    </location>
</feature>
<dbReference type="EMBL" id="JAMFLX010000029">
    <property type="protein sequence ID" value="MCL6271661.1"/>
    <property type="molecule type" value="Genomic_DNA"/>
</dbReference>
<dbReference type="InterPro" id="IPR003568">
    <property type="entry name" value="Cyt_c_biogenesis_CcmF"/>
</dbReference>
<evidence type="ECO:0000259" key="11">
    <source>
        <dbReference type="Pfam" id="PF16327"/>
    </source>
</evidence>
<feature type="transmembrane region" description="Helical" evidence="9">
    <location>
        <begin position="588"/>
        <end position="610"/>
    </location>
</feature>
<evidence type="ECO:0000256" key="6">
    <source>
        <dbReference type="ARBA" id="ARBA00022748"/>
    </source>
</evidence>
<dbReference type="PRINTS" id="PR01411">
    <property type="entry name" value="CCMFBIOGNSIS"/>
</dbReference>
<evidence type="ECO:0000256" key="5">
    <source>
        <dbReference type="ARBA" id="ARBA00022692"/>
    </source>
</evidence>
<feature type="transmembrane region" description="Helical" evidence="9">
    <location>
        <begin position="277"/>
        <end position="297"/>
    </location>
</feature>
<dbReference type="InterPro" id="IPR032523">
    <property type="entry name" value="CcmF_C"/>
</dbReference>
<dbReference type="PRINTS" id="PR01410">
    <property type="entry name" value="CCBIOGENESIS"/>
</dbReference>
<feature type="transmembrane region" description="Helical" evidence="9">
    <location>
        <begin position="210"/>
        <end position="229"/>
    </location>
</feature>
<proteinExistence type="inferred from homology"/>
<dbReference type="PANTHER" id="PTHR43653">
    <property type="entry name" value="CYTOCHROME C ASSEMBLY PROTEIN-RELATED"/>
    <property type="match status" value="1"/>
</dbReference>
<dbReference type="Pfam" id="PF01578">
    <property type="entry name" value="Cytochrom_C_asm"/>
    <property type="match status" value="1"/>
</dbReference>
<protein>
    <submittedName>
        <fullName evidence="12">Heme lyase CcmF/NrfE family subunit</fullName>
    </submittedName>
</protein>
<dbReference type="Pfam" id="PF16327">
    <property type="entry name" value="CcmF_C"/>
    <property type="match status" value="1"/>
</dbReference>
<keyword evidence="13" id="KW-1185">Reference proteome</keyword>
<feature type="transmembrane region" description="Helical" evidence="9">
    <location>
        <begin position="440"/>
        <end position="457"/>
    </location>
</feature>
<keyword evidence="6" id="KW-0201">Cytochrome c-type biogenesis</keyword>
<evidence type="ECO:0000256" key="9">
    <source>
        <dbReference type="SAM" id="Phobius"/>
    </source>
</evidence>
<evidence type="ECO:0000313" key="12">
    <source>
        <dbReference type="EMBL" id="MCL6271661.1"/>
    </source>
</evidence>
<keyword evidence="3" id="KW-1003">Cell membrane</keyword>
<keyword evidence="8 9" id="KW-0472">Membrane</keyword>
<gene>
    <name evidence="12" type="ORF">M3P05_17220</name>
</gene>
<evidence type="ECO:0000256" key="4">
    <source>
        <dbReference type="ARBA" id="ARBA00022519"/>
    </source>
</evidence>